<dbReference type="GO" id="GO:0004300">
    <property type="term" value="F:enoyl-CoA hydratase activity"/>
    <property type="evidence" value="ECO:0007669"/>
    <property type="project" value="UniProtKB-ARBA"/>
</dbReference>
<evidence type="ECO:0000259" key="14">
    <source>
        <dbReference type="Pfam" id="PF02737"/>
    </source>
</evidence>
<comment type="caution">
    <text evidence="15">The sequence shown here is derived from an EMBL/GenBank/DDBJ whole genome shotgun (WGS) entry which is preliminary data.</text>
</comment>
<comment type="subcellular location">
    <subcellularLocation>
        <location evidence="1">Peroxisome</location>
    </subcellularLocation>
</comment>
<dbReference type="CDD" id="cd06558">
    <property type="entry name" value="crotonase-like"/>
    <property type="match status" value="1"/>
</dbReference>
<evidence type="ECO:0000256" key="6">
    <source>
        <dbReference type="ARBA" id="ARBA00023027"/>
    </source>
</evidence>
<dbReference type="GO" id="GO:0006635">
    <property type="term" value="P:fatty acid beta-oxidation"/>
    <property type="evidence" value="ECO:0007669"/>
    <property type="project" value="UniProtKB-UniPathway"/>
</dbReference>
<evidence type="ECO:0000256" key="4">
    <source>
        <dbReference type="ARBA" id="ARBA00022963"/>
    </source>
</evidence>
<gene>
    <name evidence="15" type="ORF">EG244_14790</name>
</gene>
<dbReference type="PANTHER" id="PTHR23309:SF51">
    <property type="entry name" value="3-HYDROXYACYL-COA DEHYDROGENASE-RELATED"/>
    <property type="match status" value="1"/>
</dbReference>
<dbReference type="InterPro" id="IPR008927">
    <property type="entry name" value="6-PGluconate_DH-like_C_sf"/>
</dbReference>
<protein>
    <submittedName>
        <fullName evidence="15">3-hydroxyacyl-CoA dehydrogenase</fullName>
    </submittedName>
</protein>
<evidence type="ECO:0000256" key="5">
    <source>
        <dbReference type="ARBA" id="ARBA00023002"/>
    </source>
</evidence>
<dbReference type="Pfam" id="PF00378">
    <property type="entry name" value="ECH_1"/>
    <property type="match status" value="1"/>
</dbReference>
<dbReference type="GO" id="GO:0003857">
    <property type="term" value="F:(3S)-3-hydroxyacyl-CoA dehydrogenase (NAD+) activity"/>
    <property type="evidence" value="ECO:0007669"/>
    <property type="project" value="UniProtKB-EC"/>
</dbReference>
<comment type="pathway">
    <text evidence="2">Lipid metabolism; fatty acid beta-oxidation.</text>
</comment>
<proteinExistence type="predicted"/>
<dbReference type="Proteomes" id="UP000282125">
    <property type="component" value="Unassembled WGS sequence"/>
</dbReference>
<evidence type="ECO:0000256" key="10">
    <source>
        <dbReference type="ARBA" id="ARBA00023239"/>
    </source>
</evidence>
<feature type="domain" description="3-hydroxyacyl-CoA dehydrogenase C-terminal" evidence="13">
    <location>
        <begin position="583"/>
        <end position="667"/>
    </location>
</feature>
<dbReference type="OrthoDB" id="9771883at2"/>
<keyword evidence="10" id="KW-0456">Lyase</keyword>
<evidence type="ECO:0000256" key="3">
    <source>
        <dbReference type="ARBA" id="ARBA00022832"/>
    </source>
</evidence>
<dbReference type="GO" id="GO:0016853">
    <property type="term" value="F:isomerase activity"/>
    <property type="evidence" value="ECO:0007669"/>
    <property type="project" value="UniProtKB-KW"/>
</dbReference>
<keyword evidence="6" id="KW-0520">NAD</keyword>
<dbReference type="InterPro" id="IPR001753">
    <property type="entry name" value="Enoyl-CoA_hydra/iso"/>
</dbReference>
<dbReference type="UniPathway" id="UPA00659"/>
<keyword evidence="3" id="KW-0276">Fatty acid metabolism</keyword>
<dbReference type="Pfam" id="PF02737">
    <property type="entry name" value="3HCDH_N"/>
    <property type="match status" value="1"/>
</dbReference>
<dbReference type="SUPFAM" id="SSF48179">
    <property type="entry name" value="6-phosphogluconate dehydrogenase C-terminal domain-like"/>
    <property type="match status" value="2"/>
</dbReference>
<keyword evidence="7" id="KW-0443">Lipid metabolism</keyword>
<evidence type="ECO:0000256" key="8">
    <source>
        <dbReference type="ARBA" id="ARBA00023140"/>
    </source>
</evidence>
<dbReference type="RefSeq" id="WP_124965819.1">
    <property type="nucleotide sequence ID" value="NZ_RRAZ01000024.1"/>
</dbReference>
<keyword evidence="4" id="KW-0442">Lipid degradation</keyword>
<dbReference type="PANTHER" id="PTHR23309">
    <property type="entry name" value="3-HYDROXYACYL-COA DEHYROGENASE"/>
    <property type="match status" value="1"/>
</dbReference>
<evidence type="ECO:0000313" key="16">
    <source>
        <dbReference type="Proteomes" id="UP000282125"/>
    </source>
</evidence>
<dbReference type="InterPro" id="IPR029045">
    <property type="entry name" value="ClpP/crotonase-like_dom_sf"/>
</dbReference>
<evidence type="ECO:0000256" key="11">
    <source>
        <dbReference type="ARBA" id="ARBA00023268"/>
    </source>
</evidence>
<dbReference type="FunFam" id="3.40.50.720:FF:000009">
    <property type="entry name" value="Fatty oxidation complex, alpha subunit"/>
    <property type="match status" value="1"/>
</dbReference>
<dbReference type="SUPFAM" id="SSF52096">
    <property type="entry name" value="ClpP/crotonase"/>
    <property type="match status" value="1"/>
</dbReference>
<name>A0A3P3DDH2_9RHOB</name>
<keyword evidence="5" id="KW-0560">Oxidoreductase</keyword>
<accession>A0A3P3DDH2</accession>
<dbReference type="EMBL" id="RRAZ01000024">
    <property type="protein sequence ID" value="RRH72377.1"/>
    <property type="molecule type" value="Genomic_DNA"/>
</dbReference>
<comment type="catalytic activity">
    <reaction evidence="12">
        <text>a (3S)-3-hydroxyacyl-CoA + NAD(+) = a 3-oxoacyl-CoA + NADH + H(+)</text>
        <dbReference type="Rhea" id="RHEA:22432"/>
        <dbReference type="ChEBI" id="CHEBI:15378"/>
        <dbReference type="ChEBI" id="CHEBI:57318"/>
        <dbReference type="ChEBI" id="CHEBI:57540"/>
        <dbReference type="ChEBI" id="CHEBI:57945"/>
        <dbReference type="ChEBI" id="CHEBI:90726"/>
        <dbReference type="EC" id="1.1.1.35"/>
    </reaction>
</comment>
<keyword evidence="8" id="KW-0576">Peroxisome</keyword>
<keyword evidence="9" id="KW-0413">Isomerase</keyword>
<organism evidence="15 16">
    <name type="scientific">Falsigemmobacter faecalis</name>
    <dbReference type="NCBI Taxonomy" id="2488730"/>
    <lineage>
        <taxon>Bacteria</taxon>
        <taxon>Pseudomonadati</taxon>
        <taxon>Pseudomonadota</taxon>
        <taxon>Alphaproteobacteria</taxon>
        <taxon>Rhodobacterales</taxon>
        <taxon>Paracoccaceae</taxon>
        <taxon>Falsigemmobacter</taxon>
    </lineage>
</organism>
<evidence type="ECO:0000256" key="12">
    <source>
        <dbReference type="ARBA" id="ARBA00049556"/>
    </source>
</evidence>
<evidence type="ECO:0000256" key="7">
    <source>
        <dbReference type="ARBA" id="ARBA00023098"/>
    </source>
</evidence>
<feature type="domain" description="3-hydroxyacyl-CoA dehydrogenase NAD binding" evidence="14">
    <location>
        <begin position="279"/>
        <end position="457"/>
    </location>
</feature>
<dbReference type="AlphaFoldDB" id="A0A3P3DDH2"/>
<evidence type="ECO:0000313" key="15">
    <source>
        <dbReference type="EMBL" id="RRH72377.1"/>
    </source>
</evidence>
<keyword evidence="16" id="KW-1185">Reference proteome</keyword>
<dbReference type="SUPFAM" id="SSF51735">
    <property type="entry name" value="NAD(P)-binding Rossmann-fold domains"/>
    <property type="match status" value="1"/>
</dbReference>
<feature type="domain" description="3-hydroxyacyl-CoA dehydrogenase C-terminal" evidence="13">
    <location>
        <begin position="460"/>
        <end position="546"/>
    </location>
</feature>
<dbReference type="FunFam" id="1.10.1040.50:FF:000006">
    <property type="entry name" value="Peroxisomal bifunctional enzyme"/>
    <property type="match status" value="1"/>
</dbReference>
<dbReference type="InterPro" id="IPR006108">
    <property type="entry name" value="3HC_DH_C"/>
</dbReference>
<evidence type="ECO:0000256" key="2">
    <source>
        <dbReference type="ARBA" id="ARBA00005005"/>
    </source>
</evidence>
<dbReference type="Gene3D" id="3.40.50.720">
    <property type="entry name" value="NAD(P)-binding Rossmann-like Domain"/>
    <property type="match status" value="1"/>
</dbReference>
<dbReference type="Gene3D" id="3.90.226.10">
    <property type="entry name" value="2-enoyl-CoA Hydratase, Chain A, domain 1"/>
    <property type="match status" value="1"/>
</dbReference>
<evidence type="ECO:0000256" key="9">
    <source>
        <dbReference type="ARBA" id="ARBA00023235"/>
    </source>
</evidence>
<reference evidence="15 16" key="1">
    <citation type="submission" date="2018-11" db="EMBL/GenBank/DDBJ databases">
        <title>Gemmobacter sp. nov., YIM 102744-1 draft genome.</title>
        <authorList>
            <person name="Li G."/>
            <person name="Jiang Y."/>
        </authorList>
    </citation>
    <scope>NUCLEOTIDE SEQUENCE [LARGE SCALE GENOMIC DNA]</scope>
    <source>
        <strain evidence="15 16">YIM 102744-1</strain>
    </source>
</reference>
<dbReference type="InterPro" id="IPR036291">
    <property type="entry name" value="NAD(P)-bd_dom_sf"/>
</dbReference>
<dbReference type="GO" id="GO:0070403">
    <property type="term" value="F:NAD+ binding"/>
    <property type="evidence" value="ECO:0007669"/>
    <property type="project" value="InterPro"/>
</dbReference>
<evidence type="ECO:0000256" key="1">
    <source>
        <dbReference type="ARBA" id="ARBA00004275"/>
    </source>
</evidence>
<keyword evidence="11" id="KW-0511">Multifunctional enzyme</keyword>
<sequence>MESEIRGQVAVLWLAQPPVNALGHEMRLWLQNALTAAEADPGVRAIVLASRLKTFSAGADIREFEAGALPPLLPDLILQIEAGRKPVVAAIDGAALGGGLELALGCRARVLGPKARVGLPEVTLGLLPGAGGTQRLPPLTGLVRALDLIASGKPLDPKAALAAGVADLLAPSEELIEAGSALALRLAAGDALPRPAGIDAAGFEEAAAALMQSRGDDPAIAAIIDCLRAAAHLPLAEGLSREREAFNALRLHPRSKALRYAFFAERGTGGAGRPALPRQIGVIGGGTMGAGIAMAFAAKGFAVTLCETDEAAAGRARARVEESYAHSVARGSLSAAARDAQLAAIRFEGALTGLAAADLIIEAAFEDIAVKEQIFGQIAQIARPDAVLASNTSYLDIDRIAGFASGPERVAGMHFFSPANVMKLVEVVRGPRSSPAAIDLITATARAIGKLPVVVGNCHGFVGNRMLAQRTAQVEALLQEGALPEDLDAAFTAFGGKLGPCAVADLAGLDIGWRNRQATGQTAPVADALVEAGRLGQKTRRGYYRYGADGRRPEPDPEVAALIRDTSARLGITRRAIGQAELTDRLILPMINEGARILEEGIAASASDIDAIWLNGYGFPRWRGGPMFYADERGLAGIVAGLDHYAEQTGNARLRPCALLRGLAATGGRLTDPSRTLSGVTP</sequence>
<evidence type="ECO:0000259" key="13">
    <source>
        <dbReference type="Pfam" id="PF00725"/>
    </source>
</evidence>
<dbReference type="Pfam" id="PF00725">
    <property type="entry name" value="3HCDH"/>
    <property type="match status" value="2"/>
</dbReference>
<dbReference type="Gene3D" id="1.10.1040.50">
    <property type="match status" value="1"/>
</dbReference>
<dbReference type="InterPro" id="IPR006176">
    <property type="entry name" value="3-OHacyl-CoA_DH_NAD-bd"/>
</dbReference>